<evidence type="ECO:0000313" key="1">
    <source>
        <dbReference type="EMBL" id="NML70019.1"/>
    </source>
</evidence>
<dbReference type="RefSeq" id="WP_169234558.1">
    <property type="nucleotide sequence ID" value="NZ_JABBGI010000010.1"/>
</dbReference>
<keyword evidence="2" id="KW-1185">Reference proteome</keyword>
<accession>A0A7Y0FS24</accession>
<protein>
    <submittedName>
        <fullName evidence="1">Uncharacterized protein</fullName>
    </submittedName>
</protein>
<gene>
    <name evidence="1" type="ORF">HHL23_09420</name>
</gene>
<name>A0A7Y0FS24_9FLAO</name>
<dbReference type="AlphaFoldDB" id="A0A7Y0FS24"/>
<organism evidence="1 2">
    <name type="scientific">Chryseobacterium antibioticum</name>
    <dbReference type="NCBI Taxonomy" id="2728847"/>
    <lineage>
        <taxon>Bacteria</taxon>
        <taxon>Pseudomonadati</taxon>
        <taxon>Bacteroidota</taxon>
        <taxon>Flavobacteriia</taxon>
        <taxon>Flavobacteriales</taxon>
        <taxon>Weeksellaceae</taxon>
        <taxon>Chryseobacterium group</taxon>
        <taxon>Chryseobacterium</taxon>
    </lineage>
</organism>
<sequence length="67" mass="7912">MNKTIKLKSPAISEWIYTECNSVGKKQDGLKSDTQKFHISELSQEEAQQYAEEYKKTFLEKYHLIKK</sequence>
<dbReference type="Proteomes" id="UP000544054">
    <property type="component" value="Unassembled WGS sequence"/>
</dbReference>
<evidence type="ECO:0000313" key="2">
    <source>
        <dbReference type="Proteomes" id="UP000544054"/>
    </source>
</evidence>
<comment type="caution">
    <text evidence="1">The sequence shown here is derived from an EMBL/GenBank/DDBJ whole genome shotgun (WGS) entry which is preliminary data.</text>
</comment>
<reference evidence="1 2" key="1">
    <citation type="submission" date="2020-04" db="EMBL/GenBank/DDBJ databases">
        <title>Chryseobacterium sp. RP-3-3 sp. nov., isolated from Jeju soil.</title>
        <authorList>
            <person name="Dahal R.H."/>
        </authorList>
    </citation>
    <scope>NUCLEOTIDE SEQUENCE [LARGE SCALE GENOMIC DNA]</scope>
    <source>
        <strain evidence="1 2">RP-3-3</strain>
    </source>
</reference>
<proteinExistence type="predicted"/>
<dbReference type="EMBL" id="JABBGI010000010">
    <property type="protein sequence ID" value="NML70019.1"/>
    <property type="molecule type" value="Genomic_DNA"/>
</dbReference>